<keyword evidence="1" id="KW-1133">Transmembrane helix</keyword>
<evidence type="ECO:0000313" key="2">
    <source>
        <dbReference type="EMBL" id="MSS17137.1"/>
    </source>
</evidence>
<feature type="transmembrane region" description="Helical" evidence="1">
    <location>
        <begin position="43"/>
        <end position="64"/>
    </location>
</feature>
<keyword evidence="3" id="KW-1185">Reference proteome</keyword>
<evidence type="ECO:0000313" key="3">
    <source>
        <dbReference type="Proteomes" id="UP000483362"/>
    </source>
</evidence>
<reference evidence="2 3" key="1">
    <citation type="submission" date="2019-08" db="EMBL/GenBank/DDBJ databases">
        <title>In-depth cultivation of the pig gut microbiome towards novel bacterial diversity and tailored functional studies.</title>
        <authorList>
            <person name="Wylensek D."/>
            <person name="Hitch T.C.A."/>
            <person name="Clavel T."/>
        </authorList>
    </citation>
    <scope>NUCLEOTIDE SEQUENCE [LARGE SCALE GENOMIC DNA]</scope>
    <source>
        <strain evidence="2 3">Oil-RF-744-WCA-WT-10</strain>
    </source>
</reference>
<gene>
    <name evidence="2" type="ORF">FYJ29_05075</name>
</gene>
<sequence length="134" mass="15502">MSIADTVFDIYQYVVIPIVAAGILYAIYCFGKTISHRYNVAKWYFWTVYLLAVPVIAAPAVFFGSLFMDHVKHDNYAIIAWIMINTWAIWFIWGFKKSMKLYNKMPCYLSISPSILSWVLAILAIYGGLYLVNY</sequence>
<accession>A0A6L5XBX6</accession>
<organism evidence="2 3">
    <name type="scientific">Sodaliphilus pleomorphus</name>
    <dbReference type="NCBI Taxonomy" id="2606626"/>
    <lineage>
        <taxon>Bacteria</taxon>
        <taxon>Pseudomonadati</taxon>
        <taxon>Bacteroidota</taxon>
        <taxon>Bacteroidia</taxon>
        <taxon>Bacteroidales</taxon>
        <taxon>Muribaculaceae</taxon>
        <taxon>Sodaliphilus</taxon>
    </lineage>
</organism>
<proteinExistence type="predicted"/>
<keyword evidence="1" id="KW-0472">Membrane</keyword>
<dbReference type="Proteomes" id="UP000483362">
    <property type="component" value="Unassembled WGS sequence"/>
</dbReference>
<protein>
    <submittedName>
        <fullName evidence="2">Uncharacterized protein</fullName>
    </submittedName>
</protein>
<dbReference type="AlphaFoldDB" id="A0A6L5XBX6"/>
<keyword evidence="1" id="KW-0812">Transmembrane</keyword>
<comment type="caution">
    <text evidence="2">The sequence shown here is derived from an EMBL/GenBank/DDBJ whole genome shotgun (WGS) entry which is preliminary data.</text>
</comment>
<feature type="transmembrane region" description="Helical" evidence="1">
    <location>
        <begin position="107"/>
        <end position="132"/>
    </location>
</feature>
<name>A0A6L5XBX6_9BACT</name>
<feature type="transmembrane region" description="Helical" evidence="1">
    <location>
        <begin position="76"/>
        <end position="95"/>
    </location>
</feature>
<dbReference type="RefSeq" id="WP_154326611.1">
    <property type="nucleotide sequence ID" value="NZ_CP045696.1"/>
</dbReference>
<feature type="transmembrane region" description="Helical" evidence="1">
    <location>
        <begin position="12"/>
        <end position="31"/>
    </location>
</feature>
<evidence type="ECO:0000256" key="1">
    <source>
        <dbReference type="SAM" id="Phobius"/>
    </source>
</evidence>
<dbReference type="EMBL" id="VULT01000006">
    <property type="protein sequence ID" value="MSS17137.1"/>
    <property type="molecule type" value="Genomic_DNA"/>
</dbReference>